<feature type="compositionally biased region" description="Acidic residues" evidence="1">
    <location>
        <begin position="199"/>
        <end position="214"/>
    </location>
</feature>
<name>A0A0A7CN23_ACHHY</name>
<dbReference type="AlphaFoldDB" id="A0A0A7CN23"/>
<proteinExistence type="predicted"/>
<organism evidence="3">
    <name type="scientific">Achlya hypogyna</name>
    <name type="common">Oomycete</name>
    <name type="synonym">Protoachlya hypogyna</name>
    <dbReference type="NCBI Taxonomy" id="1202772"/>
    <lineage>
        <taxon>Eukaryota</taxon>
        <taxon>Sar</taxon>
        <taxon>Stramenopiles</taxon>
        <taxon>Oomycota</taxon>
        <taxon>Saprolegniomycetes</taxon>
        <taxon>Saprolegniales</taxon>
        <taxon>Achlyaceae</taxon>
        <taxon>Achlya</taxon>
    </lineage>
</organism>
<evidence type="ECO:0000256" key="1">
    <source>
        <dbReference type="SAM" id="MobiDB-lite"/>
    </source>
</evidence>
<accession>A0A0A7CN23</accession>
<protein>
    <submittedName>
        <fullName evidence="3">Secreted protein</fullName>
    </submittedName>
</protein>
<dbReference type="EMBL" id="KM038368">
    <property type="protein sequence ID" value="AIG55829.1"/>
    <property type="molecule type" value="Genomic_DNA"/>
</dbReference>
<feature type="compositionally biased region" description="Basic and acidic residues" evidence="1">
    <location>
        <begin position="172"/>
        <end position="193"/>
    </location>
</feature>
<reference evidence="3" key="1">
    <citation type="journal article" date="2014" name="Genome Biol. Evol.">
        <title>The secreted proteins of Achlya hypogyna and Thraustotheca clavata identify the ancestral oomycete secretome and reveal gene acquisitions by horizontal gene transfer.</title>
        <authorList>
            <person name="Misner I."/>
            <person name="Blouin N."/>
            <person name="Leonard G."/>
            <person name="Richards T.A."/>
            <person name="Lane C.E."/>
        </authorList>
    </citation>
    <scope>NUCLEOTIDE SEQUENCE</scope>
    <source>
        <strain evidence="3">ATCC 48635</strain>
    </source>
</reference>
<feature type="chain" id="PRO_5002037040" evidence="2">
    <location>
        <begin position="18"/>
        <end position="239"/>
    </location>
</feature>
<sequence>MKTSFVAFLSVCALAAADQVRHLRSSVEINAAPFHIPSIDVVVPKAGLISDELNVDSEALDDLSSDLHDDLTEENVSQDALFDSDSAELVDGEAHEILVALADTQALLTKVHAALDGKVRAKGWRDELAKLKNKTVDSEADLEEGSDIDSEDSDSESTDIESEDTGFDWDALDTRDEDDRATSEDLKIVRKEALIATAETDDSDLDDPLEDIVDDSPLNYLGPSHDSDSAEWSTDDSEN</sequence>
<feature type="signal peptide" evidence="2">
    <location>
        <begin position="1"/>
        <end position="17"/>
    </location>
</feature>
<feature type="compositionally biased region" description="Acidic residues" evidence="1">
    <location>
        <begin position="138"/>
        <end position="171"/>
    </location>
</feature>
<feature type="region of interest" description="Disordered" evidence="1">
    <location>
        <begin position="136"/>
        <end position="239"/>
    </location>
</feature>
<evidence type="ECO:0000313" key="3">
    <source>
        <dbReference type="EMBL" id="AIG55829.1"/>
    </source>
</evidence>
<keyword evidence="2" id="KW-0732">Signal</keyword>
<evidence type="ECO:0000256" key="2">
    <source>
        <dbReference type="SAM" id="SignalP"/>
    </source>
</evidence>